<dbReference type="InterPro" id="IPR027471">
    <property type="entry name" value="YbeD-like_sf"/>
</dbReference>
<dbReference type="AlphaFoldDB" id="A0A330LR05"/>
<dbReference type="SUPFAM" id="SSF117991">
    <property type="entry name" value="YbeD/HP0495-like"/>
    <property type="match status" value="1"/>
</dbReference>
<accession>A0A330LR05</accession>
<sequence>MSLNTKFDELLDFPCLLNFKVIGNTDPKLEDNIVAVAQKHVPGNYAPSSRKSSKGTYNSVSIKIKVQDKDQIEGLYIAFGAIPGVVHVL</sequence>
<protein>
    <recommendedName>
        <fullName evidence="2">UPF0250 protein MORIYA_2396</fullName>
    </recommendedName>
</protein>
<dbReference type="InterPro" id="IPR007454">
    <property type="entry name" value="UPF0250_YbeD-like"/>
</dbReference>
<proteinExistence type="inferred from homology"/>
<dbReference type="KEGG" id="mya:MORIYA_2396"/>
<dbReference type="HAMAP" id="MF_00659">
    <property type="entry name" value="UPF0250"/>
    <property type="match status" value="1"/>
</dbReference>
<dbReference type="Proteomes" id="UP000250163">
    <property type="component" value="Chromosome MORIYA"/>
</dbReference>
<keyword evidence="4" id="KW-1185">Reference proteome</keyword>
<evidence type="ECO:0000256" key="1">
    <source>
        <dbReference type="ARBA" id="ARBA00008460"/>
    </source>
</evidence>
<evidence type="ECO:0000313" key="3">
    <source>
        <dbReference type="EMBL" id="SQD78872.1"/>
    </source>
</evidence>
<dbReference type="Gene3D" id="3.30.70.260">
    <property type="match status" value="1"/>
</dbReference>
<dbReference type="OrthoDB" id="9793424at2"/>
<dbReference type="PANTHER" id="PTHR38036:SF1">
    <property type="entry name" value="UPF0250 PROTEIN YBED"/>
    <property type="match status" value="1"/>
</dbReference>
<dbReference type="Pfam" id="PF04359">
    <property type="entry name" value="DUF493"/>
    <property type="match status" value="1"/>
</dbReference>
<dbReference type="PANTHER" id="PTHR38036">
    <property type="entry name" value="UPF0250 PROTEIN YBED"/>
    <property type="match status" value="1"/>
</dbReference>
<name>A0A330LR05_9GAMM</name>
<evidence type="ECO:0000313" key="4">
    <source>
        <dbReference type="Proteomes" id="UP000250163"/>
    </source>
</evidence>
<organism evidence="3 4">
    <name type="scientific">Moritella yayanosii</name>
    <dbReference type="NCBI Taxonomy" id="69539"/>
    <lineage>
        <taxon>Bacteria</taxon>
        <taxon>Pseudomonadati</taxon>
        <taxon>Pseudomonadota</taxon>
        <taxon>Gammaproteobacteria</taxon>
        <taxon>Alteromonadales</taxon>
        <taxon>Moritellaceae</taxon>
        <taxon>Moritella</taxon>
    </lineage>
</organism>
<reference evidence="4" key="1">
    <citation type="submission" date="2018-05" db="EMBL/GenBank/DDBJ databases">
        <authorList>
            <person name="Cea G.-C."/>
            <person name="William W."/>
        </authorList>
    </citation>
    <scope>NUCLEOTIDE SEQUENCE [LARGE SCALE GENOMIC DNA]</scope>
    <source>
        <strain evidence="4">DB21MT 5</strain>
    </source>
</reference>
<evidence type="ECO:0000256" key="2">
    <source>
        <dbReference type="HAMAP-Rule" id="MF_00659"/>
    </source>
</evidence>
<dbReference type="NCBIfam" id="NF003447">
    <property type="entry name" value="PRK04998.1"/>
    <property type="match status" value="1"/>
</dbReference>
<gene>
    <name evidence="3" type="primary">ybeD</name>
    <name evidence="3" type="ORF">MORIYA_2396</name>
</gene>
<comment type="similarity">
    <text evidence="1 2">Belongs to the UPF0250 family.</text>
</comment>
<dbReference type="EMBL" id="LS483250">
    <property type="protein sequence ID" value="SQD78872.1"/>
    <property type="molecule type" value="Genomic_DNA"/>
</dbReference>
<dbReference type="GO" id="GO:0005829">
    <property type="term" value="C:cytosol"/>
    <property type="evidence" value="ECO:0007669"/>
    <property type="project" value="TreeGrafter"/>
</dbReference>
<dbReference type="RefSeq" id="WP_112718583.1">
    <property type="nucleotide sequence ID" value="NZ_LS483250.1"/>
</dbReference>